<comment type="subcellular location">
    <subcellularLocation>
        <location evidence="3">Chromosome</location>
        <location evidence="3">Centromere</location>
        <location evidence="3">Kinetochore</location>
    </subcellularLocation>
    <subcellularLocation>
        <location evidence="2">Cytoplasm</location>
        <location evidence="2">Cytoskeleton</location>
        <location evidence="2">Spindle</location>
    </subcellularLocation>
    <subcellularLocation>
        <location evidence="1">Nucleus</location>
    </subcellularLocation>
</comment>
<comment type="caution">
    <text evidence="18">The sequence shown here is derived from an EMBL/GenBank/DDBJ whole genome shotgun (WGS) entry which is preliminary data.</text>
</comment>
<keyword evidence="16" id="KW-0175">Coiled coil</keyword>
<keyword evidence="11" id="KW-0206">Cytoskeleton</keyword>
<evidence type="ECO:0000256" key="14">
    <source>
        <dbReference type="ARBA" id="ARBA00030453"/>
    </source>
</evidence>
<feature type="compositionally biased region" description="Low complexity" evidence="17">
    <location>
        <begin position="301"/>
        <end position="314"/>
    </location>
</feature>
<evidence type="ECO:0000256" key="11">
    <source>
        <dbReference type="ARBA" id="ARBA00023212"/>
    </source>
</evidence>
<evidence type="ECO:0000313" key="18">
    <source>
        <dbReference type="EMBL" id="KAF8003800.1"/>
    </source>
</evidence>
<evidence type="ECO:0000256" key="15">
    <source>
        <dbReference type="ARBA" id="ARBA00047036"/>
    </source>
</evidence>
<evidence type="ECO:0000256" key="17">
    <source>
        <dbReference type="SAM" id="MobiDB-lite"/>
    </source>
</evidence>
<evidence type="ECO:0000256" key="1">
    <source>
        <dbReference type="ARBA" id="ARBA00004123"/>
    </source>
</evidence>
<evidence type="ECO:0000256" key="4">
    <source>
        <dbReference type="ARBA" id="ARBA00010073"/>
    </source>
</evidence>
<name>A0A8H7GU64_9ASCO</name>
<feature type="region of interest" description="Disordered" evidence="17">
    <location>
        <begin position="218"/>
        <end position="238"/>
    </location>
</feature>
<protein>
    <recommendedName>
        <fullName evidence="5">DASH complex subunit DAM1</fullName>
    </recommendedName>
    <alternativeName>
        <fullName evidence="14">Outer kinetochore protein DAM1</fullName>
    </alternativeName>
</protein>
<accession>A0A8H7GU64</accession>
<reference evidence="18" key="1">
    <citation type="submission" date="2020-10" db="EMBL/GenBank/DDBJ databases">
        <title>The Whole-Genome Sequence of Metschnikowia persimmonesis, a Novel Endophytic Yeast Species Isolated from Medicinal Plant Diospyros kaki Thumb.</title>
        <authorList>
            <person name="Rahmat E."/>
            <person name="Kang Y."/>
        </authorList>
    </citation>
    <scope>NUCLEOTIDE SEQUENCE</scope>
    <source>
        <strain evidence="18">KIOM G15050</strain>
    </source>
</reference>
<dbReference type="InterPro" id="IPR013962">
    <property type="entry name" value="DASH_Dam1"/>
</dbReference>
<dbReference type="PANTHER" id="PTHR28113:SF1">
    <property type="entry name" value="DASH COMPLEX SUBUNIT DAM1"/>
    <property type="match status" value="1"/>
</dbReference>
<feature type="coiled-coil region" evidence="16">
    <location>
        <begin position="118"/>
        <end position="145"/>
    </location>
</feature>
<keyword evidence="19" id="KW-1185">Reference proteome</keyword>
<proteinExistence type="inferred from homology"/>
<organism evidence="18 19">
    <name type="scientific">Metschnikowia pulcherrima</name>
    <dbReference type="NCBI Taxonomy" id="27326"/>
    <lineage>
        <taxon>Eukaryota</taxon>
        <taxon>Fungi</taxon>
        <taxon>Dikarya</taxon>
        <taxon>Ascomycota</taxon>
        <taxon>Saccharomycotina</taxon>
        <taxon>Pichiomycetes</taxon>
        <taxon>Metschnikowiaceae</taxon>
        <taxon>Metschnikowia</taxon>
    </lineage>
</organism>
<comment type="subunit">
    <text evidence="15">Component of the DASH complex consisting of ASK1, DAD1, DAD2, DAD3, DAD4, DAM1, DUO1, HSK3, SPC19 and SPC34, with a stoichiometry of one copy of each subunit per complex. Multiple DASH complexes oligomerize to form a ring that encircles spindle microtubules and organizes the rod-like NDC80 complexes of the outer kinetochore. DASH complex oligomerization strengthens microtubule attachments. Within the complex, DAM1 and DUO1 may form the microtubule connections. On cytoplasmic microtubules, DASH complexes appear to form patches instead of rings. Interacts with the outer kinetochore component NDC80; the interaction is direct.</text>
</comment>
<evidence type="ECO:0000256" key="13">
    <source>
        <dbReference type="ARBA" id="ARBA00023328"/>
    </source>
</evidence>
<evidence type="ECO:0000256" key="7">
    <source>
        <dbReference type="ARBA" id="ARBA00022490"/>
    </source>
</evidence>
<dbReference type="AlphaFoldDB" id="A0A8H7GU64"/>
<dbReference type="GO" id="GO:0044732">
    <property type="term" value="C:mitotic spindle pole body"/>
    <property type="evidence" value="ECO:0007669"/>
    <property type="project" value="TreeGrafter"/>
</dbReference>
<keyword evidence="7" id="KW-0963">Cytoplasm</keyword>
<dbReference type="GO" id="GO:1990537">
    <property type="term" value="C:mitotic spindle polar microtubule"/>
    <property type="evidence" value="ECO:0007669"/>
    <property type="project" value="TreeGrafter"/>
</dbReference>
<evidence type="ECO:0000256" key="3">
    <source>
        <dbReference type="ARBA" id="ARBA00004629"/>
    </source>
</evidence>
<keyword evidence="13" id="KW-0137">Centromere</keyword>
<evidence type="ECO:0000256" key="5">
    <source>
        <dbReference type="ARBA" id="ARBA00020497"/>
    </source>
</evidence>
<dbReference type="EMBL" id="JACBPP010000002">
    <property type="protein sequence ID" value="KAF8003800.1"/>
    <property type="molecule type" value="Genomic_DNA"/>
</dbReference>
<keyword evidence="6" id="KW-0158">Chromosome</keyword>
<evidence type="ECO:0000256" key="6">
    <source>
        <dbReference type="ARBA" id="ARBA00022454"/>
    </source>
</evidence>
<keyword evidence="10" id="KW-0995">Kinetochore</keyword>
<feature type="compositionally biased region" description="Low complexity" evidence="17">
    <location>
        <begin position="219"/>
        <end position="233"/>
    </location>
</feature>
<evidence type="ECO:0000256" key="8">
    <source>
        <dbReference type="ARBA" id="ARBA00022701"/>
    </source>
</evidence>
<dbReference type="GO" id="GO:0042729">
    <property type="term" value="C:DASH complex"/>
    <property type="evidence" value="ECO:0007669"/>
    <property type="project" value="InterPro"/>
</dbReference>
<sequence>MSSRPQTPSARLRDSRRKLLRSSGLFRAIGPIEPSPKKHYPREILPLESPEFKIRLEAMGEAFGALNKNTHGLSSMHNAVTDFNESFASFLYGLLLTMFCNNFPGCPTREQYEAMEEQQHSEERIGELERRLAAAKLRNAQLRAEIAHRAPEARPRLHLNELFSQRPAARQRPPAPLAFTPSQAQKRVTVARDDSYSTTDTFIEAPGVTRGVLSSAANAQSGTGTGTVSAGSAHPNLNQPPRYMRGLFEILGASNTRRAGRQKLVQKGVDKPVQRIQGRALLGQAERSSSAQRRAMYSANVAARNPASAAAQRAQRARENRLAARPPFR</sequence>
<keyword evidence="8" id="KW-0493">Microtubule</keyword>
<keyword evidence="9" id="KW-0159">Chromosome partition</keyword>
<evidence type="ECO:0000256" key="9">
    <source>
        <dbReference type="ARBA" id="ARBA00022829"/>
    </source>
</evidence>
<dbReference type="GO" id="GO:1990758">
    <property type="term" value="P:mitotic sister chromatid biorientation"/>
    <property type="evidence" value="ECO:0007669"/>
    <property type="project" value="TreeGrafter"/>
</dbReference>
<keyword evidence="12" id="KW-0539">Nucleus</keyword>
<evidence type="ECO:0000256" key="16">
    <source>
        <dbReference type="SAM" id="Coils"/>
    </source>
</evidence>
<dbReference type="Pfam" id="PF08653">
    <property type="entry name" value="DASH_Dam1"/>
    <property type="match status" value="1"/>
</dbReference>
<evidence type="ECO:0000256" key="10">
    <source>
        <dbReference type="ARBA" id="ARBA00022838"/>
    </source>
</evidence>
<dbReference type="PANTHER" id="PTHR28113">
    <property type="entry name" value="DASH COMPLEX SUBUNIT DAM1"/>
    <property type="match status" value="1"/>
</dbReference>
<gene>
    <name evidence="18" type="ORF">HF325_001248</name>
</gene>
<dbReference type="Proteomes" id="UP000649328">
    <property type="component" value="Unassembled WGS sequence"/>
</dbReference>
<feature type="region of interest" description="Disordered" evidence="17">
    <location>
        <begin position="301"/>
        <end position="329"/>
    </location>
</feature>
<evidence type="ECO:0000256" key="2">
    <source>
        <dbReference type="ARBA" id="ARBA00004186"/>
    </source>
</evidence>
<evidence type="ECO:0000256" key="12">
    <source>
        <dbReference type="ARBA" id="ARBA00023242"/>
    </source>
</evidence>
<comment type="similarity">
    <text evidence="4">Belongs to the DASH complex DAM1 family.</text>
</comment>
<evidence type="ECO:0000313" key="19">
    <source>
        <dbReference type="Proteomes" id="UP000649328"/>
    </source>
</evidence>
<dbReference type="OrthoDB" id="5586015at2759"/>
<feature type="region of interest" description="Disordered" evidence="17">
    <location>
        <begin position="168"/>
        <end position="189"/>
    </location>
</feature>